<sequence>MILGSWKAVDTTTSEDYRHRYGDLRGFDFLNDSVCDYKLGYFYFDLKEYHNYKVDENYKQPNDFVKYLGTRTSYSISKDTFKIFDKGEEKKELIYHVLKFTKDTLILEDYDSEDKDILTLVKQNYEINKQHQFDGVIVSGSHCFGSCPISNILIEATGDVKYLGIDYVGAKGFKTSKITREQFNEIATLFYKADYFNMKNYYYTEVTDNQTVSIAFLKDGKIIKSIRDYASSAPTELIWAYRPVQFLNQQLKFTEWKVPDYMTFKYFLYATLSDKRNNRLYLTSAESFYLISTLIEGKEVDKVFEEKYRFDFGNKDIQNIFTDGRFFKFKFKNKDTKIIDIGFNFLESSNLVDTFEKTK</sequence>
<evidence type="ECO:0000313" key="3">
    <source>
        <dbReference type="Proteomes" id="UP000289775"/>
    </source>
</evidence>
<organism evidence="2 3">
    <name type="scientific">Flavobacterium beibuense</name>
    <dbReference type="NCBI Taxonomy" id="657326"/>
    <lineage>
        <taxon>Bacteria</taxon>
        <taxon>Pseudomonadati</taxon>
        <taxon>Bacteroidota</taxon>
        <taxon>Flavobacteriia</taxon>
        <taxon>Flavobacteriales</taxon>
        <taxon>Flavobacteriaceae</taxon>
        <taxon>Flavobacterium</taxon>
    </lineage>
</organism>
<proteinExistence type="predicted"/>
<protein>
    <recommendedName>
        <fullName evidence="1">DUF6438 domain-containing protein</fullName>
    </recommendedName>
</protein>
<comment type="caution">
    <text evidence="2">The sequence shown here is derived from an EMBL/GenBank/DDBJ whole genome shotgun (WGS) entry which is preliminary data.</text>
</comment>
<dbReference type="AlphaFoldDB" id="A0A444WAN1"/>
<accession>A0A444WAN1</accession>
<name>A0A444WAN1_9FLAO</name>
<dbReference type="EMBL" id="JUIW01000006">
    <property type="protein sequence ID" value="RYJ42866.1"/>
    <property type="molecule type" value="Genomic_DNA"/>
</dbReference>
<dbReference type="Pfam" id="PF20033">
    <property type="entry name" value="DUF6438"/>
    <property type="match status" value="1"/>
</dbReference>
<evidence type="ECO:0000259" key="1">
    <source>
        <dbReference type="Pfam" id="PF20033"/>
    </source>
</evidence>
<keyword evidence="3" id="KW-1185">Reference proteome</keyword>
<gene>
    <name evidence="2" type="ORF">NU09_1965</name>
</gene>
<reference evidence="2 3" key="1">
    <citation type="submission" date="2014-12" db="EMBL/GenBank/DDBJ databases">
        <title>Genome sequence of Flavobacterium beibuense RSKm HC5.</title>
        <authorList>
            <person name="Kim J.F."/>
            <person name="Song J.Y."/>
            <person name="Kwak M.-J."/>
            <person name="Lee S.-W."/>
        </authorList>
    </citation>
    <scope>NUCLEOTIDE SEQUENCE [LARGE SCALE GENOMIC DNA]</scope>
    <source>
        <strain evidence="2 3">RSKm HC5</strain>
    </source>
</reference>
<feature type="domain" description="DUF6438" evidence="1">
    <location>
        <begin position="136"/>
        <end position="246"/>
    </location>
</feature>
<dbReference type="Proteomes" id="UP000289775">
    <property type="component" value="Unassembled WGS sequence"/>
</dbReference>
<dbReference type="InterPro" id="IPR045497">
    <property type="entry name" value="DUF6438"/>
</dbReference>
<evidence type="ECO:0000313" key="2">
    <source>
        <dbReference type="EMBL" id="RYJ42866.1"/>
    </source>
</evidence>